<evidence type="ECO:0000313" key="1">
    <source>
        <dbReference type="EMBL" id="QOV33637.1"/>
    </source>
</evidence>
<gene>
    <name evidence="1" type="ORF">IM697_25935</name>
</gene>
<dbReference type="KEGG" id="sfeu:IM697_25935"/>
<proteinExistence type="predicted"/>
<dbReference type="Proteomes" id="UP000594205">
    <property type="component" value="Chromosome"/>
</dbReference>
<protein>
    <submittedName>
        <fullName evidence="1">Uncharacterized protein</fullName>
    </submittedName>
</protein>
<sequence>MYVTTVKLADQVSRAEGVQYGTLYTQGAPTQAQHNGLHVTLRPNGEVTSWIERAKPEPKAKPAVERVLIGTATLADGSTTAKIHRLADDHYEADVFANGTRLDTLVAAGHPAYGEHNGLRVALHPDGELTSWVDPTPMP</sequence>
<accession>A0A7M2SB97</accession>
<reference evidence="1 2" key="1">
    <citation type="submission" date="2020-10" db="EMBL/GenBank/DDBJ databases">
        <title>Streptomyces ferrugineus complate genome analysis.</title>
        <authorList>
            <person name="Anwar N."/>
        </authorList>
    </citation>
    <scope>NUCLEOTIDE SEQUENCE [LARGE SCALE GENOMIC DNA]</scope>
    <source>
        <strain evidence="1 2">CCTCC AA2014009</strain>
    </source>
</reference>
<evidence type="ECO:0000313" key="2">
    <source>
        <dbReference type="Proteomes" id="UP000594205"/>
    </source>
</evidence>
<dbReference type="EMBL" id="CP063373">
    <property type="protein sequence ID" value="QOV33637.1"/>
    <property type="molecule type" value="Genomic_DNA"/>
</dbReference>
<dbReference type="AlphaFoldDB" id="A0A7M2SB97"/>
<keyword evidence="2" id="KW-1185">Reference proteome</keyword>
<dbReference type="RefSeq" id="WP_194038513.1">
    <property type="nucleotide sequence ID" value="NZ_CP063373.1"/>
</dbReference>
<name>A0A7M2SB97_9ACTN</name>
<organism evidence="1 2">
    <name type="scientific">Streptomyces ferrugineus</name>
    <dbReference type="NCBI Taxonomy" id="1413221"/>
    <lineage>
        <taxon>Bacteria</taxon>
        <taxon>Bacillati</taxon>
        <taxon>Actinomycetota</taxon>
        <taxon>Actinomycetes</taxon>
        <taxon>Kitasatosporales</taxon>
        <taxon>Streptomycetaceae</taxon>
        <taxon>Streptomyces</taxon>
    </lineage>
</organism>